<dbReference type="EMBL" id="QICS01000019">
    <property type="protein sequence ID" value="PXV85123.1"/>
    <property type="molecule type" value="Genomic_DNA"/>
</dbReference>
<proteinExistence type="predicted"/>
<protein>
    <submittedName>
        <fullName evidence="1">Uncharacterized protein</fullName>
    </submittedName>
</protein>
<comment type="caution">
    <text evidence="1">The sequence shown here is derived from an EMBL/GenBank/DDBJ whole genome shotgun (WGS) entry which is preliminary data.</text>
</comment>
<accession>A0A318ELQ2</accession>
<dbReference type="AlphaFoldDB" id="A0A318ELQ2"/>
<dbReference type="RefSeq" id="WP_278321207.1">
    <property type="nucleotide sequence ID" value="NZ_QICS01000019.1"/>
</dbReference>
<reference evidence="1 2" key="1">
    <citation type="submission" date="2018-05" db="EMBL/GenBank/DDBJ databases">
        <title>Genomic Encyclopedia of Type Strains, Phase IV (KMG-IV): sequencing the most valuable type-strain genomes for metagenomic binning, comparative biology and taxonomic classification.</title>
        <authorList>
            <person name="Goeker M."/>
        </authorList>
    </citation>
    <scope>NUCLEOTIDE SEQUENCE [LARGE SCALE GENOMIC DNA]</scope>
    <source>
        <strain evidence="1 2">DSM 28816</strain>
    </source>
</reference>
<sequence length="40" mass="4658">MKHYYVTCLNCGANLDPDEKCDCKEKYSNIKEEKEDGNND</sequence>
<gene>
    <name evidence="1" type="ORF">C8E03_11947</name>
</gene>
<organism evidence="1 2">
    <name type="scientific">Lachnotalea glycerini</name>
    <dbReference type="NCBI Taxonomy" id="1763509"/>
    <lineage>
        <taxon>Bacteria</taxon>
        <taxon>Bacillati</taxon>
        <taxon>Bacillota</taxon>
        <taxon>Clostridia</taxon>
        <taxon>Lachnospirales</taxon>
        <taxon>Lachnospiraceae</taxon>
        <taxon>Lachnotalea</taxon>
    </lineage>
</organism>
<evidence type="ECO:0000313" key="1">
    <source>
        <dbReference type="EMBL" id="PXV85123.1"/>
    </source>
</evidence>
<evidence type="ECO:0000313" key="2">
    <source>
        <dbReference type="Proteomes" id="UP000247523"/>
    </source>
</evidence>
<dbReference type="Proteomes" id="UP000247523">
    <property type="component" value="Unassembled WGS sequence"/>
</dbReference>
<name>A0A318ELQ2_9FIRM</name>